<feature type="signal peptide" evidence="1">
    <location>
        <begin position="1"/>
        <end position="39"/>
    </location>
</feature>
<evidence type="ECO:0000256" key="1">
    <source>
        <dbReference type="SAM" id="SignalP"/>
    </source>
</evidence>
<dbReference type="Proteomes" id="UP000184465">
    <property type="component" value="Unassembled WGS sequence"/>
</dbReference>
<keyword evidence="1" id="KW-0732">Signal</keyword>
<evidence type="ECO:0008006" key="4">
    <source>
        <dbReference type="Google" id="ProtNLM"/>
    </source>
</evidence>
<gene>
    <name evidence="2" type="ORF">SAMN02745912_03881</name>
</gene>
<evidence type="ECO:0000313" key="3">
    <source>
        <dbReference type="Proteomes" id="UP000184465"/>
    </source>
</evidence>
<dbReference type="AlphaFoldDB" id="A0A1M6U6J3"/>
<accession>A0A1M6U6J3</accession>
<proteinExistence type="predicted"/>
<keyword evidence="3" id="KW-1185">Reference proteome</keyword>
<sequence length="191" mass="21333">MDKLVKINIKHGDKLMMKKLGLLFLTFLLVFSLSATAFAADTPVNNEVPEDEIVFTKVADGEYRATVKVESQVSATAINAAEIDFVLSRDASFDNVYNIYYNITANNYVNGIYASPVKITNTSWLNKKTYYSETLSKSFTATKTYHGEMSKRLIVDPGEDKVRLTATGLKIYFLNDGWTSAINQSTVIVLE</sequence>
<evidence type="ECO:0000313" key="2">
    <source>
        <dbReference type="EMBL" id="SHK64698.1"/>
    </source>
</evidence>
<dbReference type="EMBL" id="FRAG01000132">
    <property type="protein sequence ID" value="SHK64698.1"/>
    <property type="molecule type" value="Genomic_DNA"/>
</dbReference>
<feature type="chain" id="PRO_5013382547" description="DUF5626 domain-containing protein" evidence="1">
    <location>
        <begin position="40"/>
        <end position="191"/>
    </location>
</feature>
<protein>
    <recommendedName>
        <fullName evidence="4">DUF5626 domain-containing protein</fullName>
    </recommendedName>
</protein>
<organism evidence="2 3">
    <name type="scientific">Paramaledivibacter caminithermalis (strain DSM 15212 / CIP 107654 / DViRD3)</name>
    <name type="common">Clostridium caminithermale</name>
    <dbReference type="NCBI Taxonomy" id="1121301"/>
    <lineage>
        <taxon>Bacteria</taxon>
        <taxon>Bacillati</taxon>
        <taxon>Bacillota</taxon>
        <taxon>Clostridia</taxon>
        <taxon>Peptostreptococcales</taxon>
        <taxon>Caminicellaceae</taxon>
        <taxon>Paramaledivibacter</taxon>
    </lineage>
</organism>
<name>A0A1M6U6J3_PARC5</name>
<reference evidence="2 3" key="1">
    <citation type="submission" date="2016-11" db="EMBL/GenBank/DDBJ databases">
        <authorList>
            <person name="Jaros S."/>
            <person name="Januszkiewicz K."/>
            <person name="Wedrychowicz H."/>
        </authorList>
    </citation>
    <scope>NUCLEOTIDE SEQUENCE [LARGE SCALE GENOMIC DNA]</scope>
    <source>
        <strain evidence="2 3">DSM 15212</strain>
    </source>
</reference>